<evidence type="ECO:0000256" key="7">
    <source>
        <dbReference type="ARBA" id="ARBA00022991"/>
    </source>
</evidence>
<dbReference type="Proteomes" id="UP000307790">
    <property type="component" value="Unassembled WGS sequence"/>
</dbReference>
<comment type="cofactor">
    <cofactor evidence="12">
        <name>FAD</name>
        <dbReference type="ChEBI" id="CHEBI:57692"/>
    </cofactor>
    <text evidence="12">Binds 1 FAD per subunit.</text>
</comment>
<keyword evidence="5 12" id="KW-0285">Flavoprotein</keyword>
<dbReference type="Gene3D" id="3.40.50.620">
    <property type="entry name" value="HUPs"/>
    <property type="match status" value="1"/>
</dbReference>
<dbReference type="PRINTS" id="PR00147">
    <property type="entry name" value="DNAPHOTLYASE"/>
</dbReference>
<evidence type="ECO:0000256" key="8">
    <source>
        <dbReference type="ARBA" id="ARBA00031671"/>
    </source>
</evidence>
<evidence type="ECO:0000256" key="10">
    <source>
        <dbReference type="ARBA" id="ARBA00059220"/>
    </source>
</evidence>
<dbReference type="InterPro" id="IPR014729">
    <property type="entry name" value="Rossmann-like_a/b/a_fold"/>
</dbReference>
<dbReference type="InterPro" id="IPR002081">
    <property type="entry name" value="Cryptochrome/DNA_photolyase_1"/>
</dbReference>
<sequence length="474" mass="54852">MLFWFRNDLRVHDNPALSAALQKGCSEAVFLGCEKQWQQHHQSPIKRDFIYRHLILLAQQLAELGVRFHFIEVSDFTGQIHWLRDWATAQQRQNLNDTIYANAELELSEVSRDRTLAKLGLDLELSEADVIIPKGKVLTGAGEMYRVFTPFKRAWIKRLVDQGFDCFANPVAITPSQNLSISNNDAINTIKACRSALAKSSDVWPNAEQIMSGALSFWLEDTIKDYAKGRDFPCLPATSQLSPCLSIGAISPRLLLRLLIQSHPLVLEQQETSAFVWLNELIWREFYRHLLFHYPDLIKGDNFNPIYDRLQWRNNADEFTLWCQGNTGYPLVDAAMRQLNQTGWMHNRLRMVVASFLTKDLLIDWRWGEQYFMEQLIDGDFAANNGGWQWAASTGCDAQPYFRIFNPVRQSQNFDPCGEFIRTYVPELAQVPDRHIHFPHQYLTDNNCENLYRSAIVDHKQAREFTLVAYKACR</sequence>
<dbReference type="GO" id="GO:0003904">
    <property type="term" value="F:deoxyribodipyrimidine photo-lyase activity"/>
    <property type="evidence" value="ECO:0007669"/>
    <property type="project" value="UniProtKB-EC"/>
</dbReference>
<feature type="site" description="Electron transfer via tryptophanyl radical" evidence="13">
    <location>
        <position position="365"/>
    </location>
</feature>
<evidence type="ECO:0000259" key="15">
    <source>
        <dbReference type="PROSITE" id="PS51645"/>
    </source>
</evidence>
<dbReference type="PANTHER" id="PTHR11455:SF9">
    <property type="entry name" value="CRYPTOCHROME CIRCADIAN CLOCK 5 ISOFORM X1"/>
    <property type="match status" value="1"/>
</dbReference>
<dbReference type="PANTHER" id="PTHR11455">
    <property type="entry name" value="CRYPTOCHROME"/>
    <property type="match status" value="1"/>
</dbReference>
<dbReference type="AlphaFoldDB" id="A0A5R9IRX6"/>
<dbReference type="Gene3D" id="1.10.579.10">
    <property type="entry name" value="DNA Cyclobutane Dipyrimidine Photolyase, subunit A, domain 3"/>
    <property type="match status" value="1"/>
</dbReference>
<evidence type="ECO:0000256" key="4">
    <source>
        <dbReference type="ARBA" id="ARBA00014046"/>
    </source>
</evidence>
<keyword evidence="6 12" id="KW-0274">FAD</keyword>
<comment type="function">
    <text evidence="10">Involved in repair of UV radiation-induced DNA damage. Catalyzes the light-dependent monomerization (300-600 nm) of cyclobutyl pyrimidine dimers (in cis-syn configuration), which are formed between adjacent bases on the same DNA strand upon exposure to ultraviolet radiation.</text>
</comment>
<feature type="binding site" evidence="12">
    <location>
        <begin position="280"/>
        <end position="287"/>
    </location>
    <ligand>
        <name>FAD</name>
        <dbReference type="ChEBI" id="CHEBI:57692"/>
    </ligand>
</feature>
<evidence type="ECO:0000256" key="13">
    <source>
        <dbReference type="PIRSR" id="PIRSR602081-2"/>
    </source>
</evidence>
<evidence type="ECO:0000256" key="2">
    <source>
        <dbReference type="ARBA" id="ARBA00005862"/>
    </source>
</evidence>
<dbReference type="PROSITE" id="PS00394">
    <property type="entry name" value="DNA_PHOTOLYASES_1_1"/>
    <property type="match status" value="1"/>
</dbReference>
<evidence type="ECO:0000256" key="12">
    <source>
        <dbReference type="PIRSR" id="PIRSR602081-1"/>
    </source>
</evidence>
<dbReference type="SUPFAM" id="SSF52425">
    <property type="entry name" value="Cryptochrome/photolyase, N-terminal domain"/>
    <property type="match status" value="1"/>
</dbReference>
<comment type="caution">
    <text evidence="16">The sequence shown here is derived from an EMBL/GenBank/DDBJ whole genome shotgun (WGS) entry which is preliminary data.</text>
</comment>
<dbReference type="FunFam" id="1.10.579.10:FF:000003">
    <property type="entry name" value="Deoxyribodipyrimidine photo-lyase"/>
    <property type="match status" value="1"/>
</dbReference>
<dbReference type="InterPro" id="IPR036134">
    <property type="entry name" value="Crypto/Photolyase_FAD-like_sf"/>
</dbReference>
<name>A0A5R9IRX6_9GAMM</name>
<comment type="catalytic activity">
    <reaction evidence="9">
        <text>cyclobutadipyrimidine (in DNA) = 2 pyrimidine residues (in DNA).</text>
        <dbReference type="EC" id="4.1.99.3"/>
    </reaction>
</comment>
<comment type="similarity">
    <text evidence="14">Belongs to the DNA photolyase family.</text>
</comment>
<dbReference type="EC" id="4.1.99.3" evidence="3"/>
<feature type="site" description="Electron transfer via tryptophanyl radical" evidence="13">
    <location>
        <position position="388"/>
    </location>
</feature>
<feature type="binding site" evidence="12">
    <location>
        <begin position="378"/>
        <end position="380"/>
    </location>
    <ligand>
        <name>FAD</name>
        <dbReference type="ChEBI" id="CHEBI:57692"/>
    </ligand>
</feature>
<keyword evidence="17" id="KW-1185">Reference proteome</keyword>
<dbReference type="InterPro" id="IPR006050">
    <property type="entry name" value="DNA_photolyase_N"/>
</dbReference>
<feature type="binding site" evidence="12">
    <location>
        <position position="277"/>
    </location>
    <ligand>
        <name>FAD</name>
        <dbReference type="ChEBI" id="CHEBI:57692"/>
    </ligand>
</feature>
<dbReference type="InterPro" id="IPR018394">
    <property type="entry name" value="DNA_photolyase_1_CS_C"/>
</dbReference>
<dbReference type="InterPro" id="IPR005101">
    <property type="entry name" value="Cryptochr/Photolyase_FAD-bd"/>
</dbReference>
<dbReference type="Pfam" id="PF03441">
    <property type="entry name" value="FAD_binding_7"/>
    <property type="match status" value="1"/>
</dbReference>
<dbReference type="SUPFAM" id="SSF48173">
    <property type="entry name" value="Cryptochrome/photolyase FAD-binding domain"/>
    <property type="match status" value="1"/>
</dbReference>
<dbReference type="GO" id="GO:0071949">
    <property type="term" value="F:FAD binding"/>
    <property type="evidence" value="ECO:0007669"/>
    <property type="project" value="TreeGrafter"/>
</dbReference>
<evidence type="ECO:0000256" key="9">
    <source>
        <dbReference type="ARBA" id="ARBA00033999"/>
    </source>
</evidence>
<evidence type="ECO:0000256" key="5">
    <source>
        <dbReference type="ARBA" id="ARBA00022630"/>
    </source>
</evidence>
<accession>A0A5R9IRX6</accession>
<feature type="site" description="Electron transfer via tryptophanyl radical" evidence="13">
    <location>
        <position position="312"/>
    </location>
</feature>
<dbReference type="InterPro" id="IPR036155">
    <property type="entry name" value="Crypto/Photolyase_N_sf"/>
</dbReference>
<gene>
    <name evidence="16" type="primary">phrB</name>
    <name evidence="16" type="ORF">FE810_03620</name>
</gene>
<evidence type="ECO:0000256" key="3">
    <source>
        <dbReference type="ARBA" id="ARBA00013149"/>
    </source>
</evidence>
<comment type="similarity">
    <text evidence="2">Belongs to the DNA photolyase class-1 family.</text>
</comment>
<evidence type="ECO:0000313" key="16">
    <source>
        <dbReference type="EMBL" id="TLU67379.1"/>
    </source>
</evidence>
<proteinExistence type="inferred from homology"/>
<dbReference type="GO" id="GO:0003677">
    <property type="term" value="F:DNA binding"/>
    <property type="evidence" value="ECO:0007669"/>
    <property type="project" value="TreeGrafter"/>
</dbReference>
<feature type="binding site" evidence="12">
    <location>
        <position position="226"/>
    </location>
    <ligand>
        <name>FAD</name>
        <dbReference type="ChEBI" id="CHEBI:57692"/>
    </ligand>
</feature>
<dbReference type="OrthoDB" id="9772484at2"/>
<feature type="binding site" evidence="12">
    <location>
        <begin position="238"/>
        <end position="242"/>
    </location>
    <ligand>
        <name>FAD</name>
        <dbReference type="ChEBI" id="CHEBI:57692"/>
    </ligand>
</feature>
<dbReference type="RefSeq" id="WP_138318661.1">
    <property type="nucleotide sequence ID" value="NZ_VCBC01000003.1"/>
</dbReference>
<protein>
    <recommendedName>
        <fullName evidence="4">Deoxyribodipyrimidine photo-lyase</fullName>
        <ecNumber evidence="3">4.1.99.3</ecNumber>
    </recommendedName>
    <alternativeName>
        <fullName evidence="8">DNA photolyase</fullName>
    </alternativeName>
    <alternativeName>
        <fullName evidence="11">Photoreactivating enzyme</fullName>
    </alternativeName>
</protein>
<keyword evidence="7 14" id="KW-0157">Chromophore</keyword>
<dbReference type="Pfam" id="PF00875">
    <property type="entry name" value="DNA_photolyase"/>
    <property type="match status" value="1"/>
</dbReference>
<dbReference type="EMBL" id="VCBC01000003">
    <property type="protein sequence ID" value="TLU67379.1"/>
    <property type="molecule type" value="Genomic_DNA"/>
</dbReference>
<evidence type="ECO:0000256" key="11">
    <source>
        <dbReference type="ARBA" id="ARBA00083107"/>
    </source>
</evidence>
<evidence type="ECO:0000256" key="1">
    <source>
        <dbReference type="ARBA" id="ARBA00001932"/>
    </source>
</evidence>
<dbReference type="GO" id="GO:0000719">
    <property type="term" value="P:photoreactive repair"/>
    <property type="evidence" value="ECO:0007669"/>
    <property type="project" value="UniProtKB-ARBA"/>
</dbReference>
<evidence type="ECO:0000256" key="6">
    <source>
        <dbReference type="ARBA" id="ARBA00022827"/>
    </source>
</evidence>
<organism evidence="16 17">
    <name type="scientific">Thalassotalea litorea</name>
    <dbReference type="NCBI Taxonomy" id="2020715"/>
    <lineage>
        <taxon>Bacteria</taxon>
        <taxon>Pseudomonadati</taxon>
        <taxon>Pseudomonadota</taxon>
        <taxon>Gammaproteobacteria</taxon>
        <taxon>Alteromonadales</taxon>
        <taxon>Colwelliaceae</taxon>
        <taxon>Thalassotalea</taxon>
    </lineage>
</organism>
<dbReference type="NCBIfam" id="NF007955">
    <property type="entry name" value="PRK10674.1"/>
    <property type="match status" value="1"/>
</dbReference>
<dbReference type="GO" id="GO:0009416">
    <property type="term" value="P:response to light stimulus"/>
    <property type="evidence" value="ECO:0007669"/>
    <property type="project" value="TreeGrafter"/>
</dbReference>
<reference evidence="16 17" key="1">
    <citation type="submission" date="2019-05" db="EMBL/GenBank/DDBJ databases">
        <title>Genome sequences of Thalassotalea litorea 1K03283.</title>
        <authorList>
            <person name="Zhang D."/>
        </authorList>
    </citation>
    <scope>NUCLEOTIDE SEQUENCE [LARGE SCALE GENOMIC DNA]</scope>
    <source>
        <strain evidence="16 17">MCCC 1K03283</strain>
    </source>
</reference>
<dbReference type="PROSITE" id="PS51645">
    <property type="entry name" value="PHR_CRY_ALPHA_BETA"/>
    <property type="match status" value="1"/>
</dbReference>
<feature type="domain" description="Photolyase/cryptochrome alpha/beta" evidence="15">
    <location>
        <begin position="1"/>
        <end position="131"/>
    </location>
</feature>
<dbReference type="PROSITE" id="PS00691">
    <property type="entry name" value="DNA_PHOTOLYASES_1_2"/>
    <property type="match status" value="1"/>
</dbReference>
<comment type="cofactor">
    <cofactor evidence="1">
        <name>(6R)-5,10-methylene-5,6,7,8-tetrahydrofolate</name>
        <dbReference type="ChEBI" id="CHEBI:15636"/>
    </cofactor>
</comment>
<keyword evidence="16" id="KW-0456">Lyase</keyword>
<evidence type="ECO:0000256" key="14">
    <source>
        <dbReference type="RuleBase" id="RU004182"/>
    </source>
</evidence>
<dbReference type="Gene3D" id="1.25.40.80">
    <property type="match status" value="1"/>
</dbReference>
<evidence type="ECO:0000313" key="17">
    <source>
        <dbReference type="Proteomes" id="UP000307790"/>
    </source>
</evidence>